<keyword evidence="4 7" id="KW-0808">Transferase</keyword>
<dbReference type="GO" id="GO:0030170">
    <property type="term" value="F:pyridoxal phosphate binding"/>
    <property type="evidence" value="ECO:0007669"/>
    <property type="project" value="InterPro"/>
</dbReference>
<evidence type="ECO:0000256" key="6">
    <source>
        <dbReference type="ARBA" id="ARBA00023102"/>
    </source>
</evidence>
<proteinExistence type="inferred from homology"/>
<comment type="caution">
    <text evidence="9">The sequence shown here is derived from an EMBL/GenBank/DDBJ whole genome shotgun (WGS) entry which is preliminary data.</text>
</comment>
<dbReference type="InterPro" id="IPR015422">
    <property type="entry name" value="PyrdxlP-dep_Trfase_small"/>
</dbReference>
<evidence type="ECO:0000256" key="1">
    <source>
        <dbReference type="ARBA" id="ARBA00001933"/>
    </source>
</evidence>
<accession>A0A0R2NY92</accession>
<feature type="modified residue" description="N6-(pyridoxal phosphate)lysine" evidence="7">
    <location>
        <position position="222"/>
    </location>
</feature>
<dbReference type="Gene3D" id="3.40.640.10">
    <property type="entry name" value="Type I PLP-dependent aspartate aminotransferase-like (Major domain)"/>
    <property type="match status" value="1"/>
</dbReference>
<dbReference type="EC" id="2.6.1.9" evidence="7"/>
<evidence type="ECO:0000256" key="7">
    <source>
        <dbReference type="HAMAP-Rule" id="MF_01023"/>
    </source>
</evidence>
<evidence type="ECO:0000256" key="3">
    <source>
        <dbReference type="ARBA" id="ARBA00022576"/>
    </source>
</evidence>
<dbReference type="AlphaFoldDB" id="A0A0R2NY92"/>
<name>A0A0R2NY92_9LACO</name>
<sequence>MKASVQNLQPYVPEKPLATLAQELGLDRVVRLSANENPYGTSPAVAAAVKAWDFTQSNRYPDADAAALRTAVAKREHVDEDQLVFSVGLDEMIVMVSRTFLTPGDQVVVSAPTFAEYGLHAEIEGAQLVSVPTLANDHVDFSALAAAVTPPVKMVWLCNPNNPTGTVESLTDIEAFIQQVPSETVVLIDEAYLDFAPNAAAITAMQLPGKYPNVVVMRTFSKAYGLANFRSGYAVFSKEYAPTMQAVRLPYNVNSLTQVATLAALNDQDFVHATVQKNAVERAKWQTFFDDNQIQYDESGANFIFFKYPKADQLATYLLQHGYALRTGLRPDWLRLTIGTAEDNAAIQQLILAYRS</sequence>
<dbReference type="PANTHER" id="PTHR43643">
    <property type="entry name" value="HISTIDINOL-PHOSPHATE AMINOTRANSFERASE 2"/>
    <property type="match status" value="1"/>
</dbReference>
<comment type="catalytic activity">
    <reaction evidence="7">
        <text>L-histidinol phosphate + 2-oxoglutarate = 3-(imidazol-4-yl)-2-oxopropyl phosphate + L-glutamate</text>
        <dbReference type="Rhea" id="RHEA:23744"/>
        <dbReference type="ChEBI" id="CHEBI:16810"/>
        <dbReference type="ChEBI" id="CHEBI:29985"/>
        <dbReference type="ChEBI" id="CHEBI:57766"/>
        <dbReference type="ChEBI" id="CHEBI:57980"/>
        <dbReference type="EC" id="2.6.1.9"/>
    </reaction>
</comment>
<dbReference type="Gene3D" id="3.90.1150.10">
    <property type="entry name" value="Aspartate Aminotransferase, domain 1"/>
    <property type="match status" value="1"/>
</dbReference>
<keyword evidence="7" id="KW-0028">Amino-acid biosynthesis</keyword>
<comment type="subunit">
    <text evidence="2 7">Homodimer.</text>
</comment>
<protein>
    <recommendedName>
        <fullName evidence="7">Histidinol-phosphate aminotransferase</fullName>
        <ecNumber evidence="7">2.6.1.9</ecNumber>
    </recommendedName>
    <alternativeName>
        <fullName evidence="7">Imidazole acetol-phosphate transaminase</fullName>
    </alternativeName>
</protein>
<dbReference type="InterPro" id="IPR015421">
    <property type="entry name" value="PyrdxlP-dep_Trfase_major"/>
</dbReference>
<comment type="cofactor">
    <cofactor evidence="1 7">
        <name>pyridoxal 5'-phosphate</name>
        <dbReference type="ChEBI" id="CHEBI:597326"/>
    </cofactor>
</comment>
<evidence type="ECO:0000313" key="10">
    <source>
        <dbReference type="Proteomes" id="UP000050920"/>
    </source>
</evidence>
<organism evidence="9 10">
    <name type="scientific">Lactiplantibacillus fabifermentans DSM 21115</name>
    <dbReference type="NCBI Taxonomy" id="1413187"/>
    <lineage>
        <taxon>Bacteria</taxon>
        <taxon>Bacillati</taxon>
        <taxon>Bacillota</taxon>
        <taxon>Bacilli</taxon>
        <taxon>Lactobacillales</taxon>
        <taxon>Lactobacillaceae</taxon>
        <taxon>Lactiplantibacillus</taxon>
    </lineage>
</organism>
<dbReference type="InterPro" id="IPR015424">
    <property type="entry name" value="PyrdxlP-dep_Trfase"/>
</dbReference>
<evidence type="ECO:0000313" key="9">
    <source>
        <dbReference type="EMBL" id="KRO29184.1"/>
    </source>
</evidence>
<dbReference type="EMBL" id="AYGX02000017">
    <property type="protein sequence ID" value="KRO29184.1"/>
    <property type="molecule type" value="Genomic_DNA"/>
</dbReference>
<dbReference type="SUPFAM" id="SSF53383">
    <property type="entry name" value="PLP-dependent transferases"/>
    <property type="match status" value="1"/>
</dbReference>
<dbReference type="Pfam" id="PF00155">
    <property type="entry name" value="Aminotran_1_2"/>
    <property type="match status" value="1"/>
</dbReference>
<dbReference type="HAMAP" id="MF_01023">
    <property type="entry name" value="HisC_aminotrans_2"/>
    <property type="match status" value="1"/>
</dbReference>
<keyword evidence="6 7" id="KW-0368">Histidine biosynthesis</keyword>
<gene>
    <name evidence="7" type="primary">hisC</name>
    <name evidence="9" type="ORF">DY78_GL001350</name>
</gene>
<dbReference type="PANTHER" id="PTHR43643:SF3">
    <property type="entry name" value="HISTIDINOL-PHOSPHATE AMINOTRANSFERASE"/>
    <property type="match status" value="1"/>
</dbReference>
<dbReference type="UniPathway" id="UPA00031">
    <property type="reaction ID" value="UER00012"/>
</dbReference>
<dbReference type="NCBIfam" id="TIGR01141">
    <property type="entry name" value="hisC"/>
    <property type="match status" value="1"/>
</dbReference>
<keyword evidence="5 7" id="KW-0663">Pyridoxal phosphate</keyword>
<keyword evidence="3 7" id="KW-0032">Aminotransferase</keyword>
<evidence type="ECO:0000256" key="2">
    <source>
        <dbReference type="ARBA" id="ARBA00011738"/>
    </source>
</evidence>
<feature type="domain" description="Aminotransferase class I/classII large" evidence="8">
    <location>
        <begin position="29"/>
        <end position="345"/>
    </location>
</feature>
<dbReference type="InterPro" id="IPR050106">
    <property type="entry name" value="HistidinolP_aminotransfase"/>
</dbReference>
<dbReference type="InterPro" id="IPR004839">
    <property type="entry name" value="Aminotransferase_I/II_large"/>
</dbReference>
<evidence type="ECO:0000256" key="5">
    <source>
        <dbReference type="ARBA" id="ARBA00022898"/>
    </source>
</evidence>
<comment type="pathway">
    <text evidence="7">Amino-acid biosynthesis; L-histidine biosynthesis; L-histidine from 5-phospho-alpha-D-ribose 1-diphosphate: step 7/9.</text>
</comment>
<dbReference type="Proteomes" id="UP000050920">
    <property type="component" value="Unassembled WGS sequence"/>
</dbReference>
<dbReference type="GO" id="GO:0004400">
    <property type="term" value="F:histidinol-phosphate transaminase activity"/>
    <property type="evidence" value="ECO:0007669"/>
    <property type="project" value="UniProtKB-UniRule"/>
</dbReference>
<comment type="similarity">
    <text evidence="7">Belongs to the class-II pyridoxal-phosphate-dependent aminotransferase family. Histidinol-phosphate aminotransferase subfamily.</text>
</comment>
<dbReference type="CDD" id="cd00609">
    <property type="entry name" value="AAT_like"/>
    <property type="match status" value="1"/>
</dbReference>
<dbReference type="RefSeq" id="WP_024626051.1">
    <property type="nucleotide sequence ID" value="NZ_AYGX02000017.1"/>
</dbReference>
<dbReference type="GO" id="GO:0000105">
    <property type="term" value="P:L-histidine biosynthetic process"/>
    <property type="evidence" value="ECO:0007669"/>
    <property type="project" value="UniProtKB-UniRule"/>
</dbReference>
<reference evidence="9 10" key="1">
    <citation type="journal article" date="2015" name="Genome Announc.">
        <title>Expanding the biotechnology potential of lactobacilli through comparative genomics of 213 strains and associated genera.</title>
        <authorList>
            <person name="Sun Z."/>
            <person name="Harris H.M."/>
            <person name="McCann A."/>
            <person name="Guo C."/>
            <person name="Argimon S."/>
            <person name="Zhang W."/>
            <person name="Yang X."/>
            <person name="Jeffery I.B."/>
            <person name="Cooney J.C."/>
            <person name="Kagawa T.F."/>
            <person name="Liu W."/>
            <person name="Song Y."/>
            <person name="Salvetti E."/>
            <person name="Wrobel A."/>
            <person name="Rasinkangas P."/>
            <person name="Parkhill J."/>
            <person name="Rea M.C."/>
            <person name="O'Sullivan O."/>
            <person name="Ritari J."/>
            <person name="Douillard F.P."/>
            <person name="Paul Ross R."/>
            <person name="Yang R."/>
            <person name="Briner A.E."/>
            <person name="Felis G.E."/>
            <person name="de Vos W.M."/>
            <person name="Barrangou R."/>
            <person name="Klaenhammer T.R."/>
            <person name="Caufield P.W."/>
            <person name="Cui Y."/>
            <person name="Zhang H."/>
            <person name="O'Toole P.W."/>
        </authorList>
    </citation>
    <scope>NUCLEOTIDE SEQUENCE [LARGE SCALE GENOMIC DNA]</scope>
    <source>
        <strain evidence="9 10">DSM 21115</strain>
    </source>
</reference>
<evidence type="ECO:0000259" key="8">
    <source>
        <dbReference type="Pfam" id="PF00155"/>
    </source>
</evidence>
<dbReference type="InterPro" id="IPR005861">
    <property type="entry name" value="HisP_aminotrans"/>
</dbReference>
<keyword evidence="10" id="KW-1185">Reference proteome</keyword>
<evidence type="ECO:0000256" key="4">
    <source>
        <dbReference type="ARBA" id="ARBA00022679"/>
    </source>
</evidence>